<accession>A0A087TKL1</accession>
<keyword evidence="2" id="KW-1185">Reference proteome</keyword>
<protein>
    <submittedName>
        <fullName evidence="1">Uncharacterized protein</fullName>
    </submittedName>
</protein>
<dbReference type="AlphaFoldDB" id="A0A087TKL1"/>
<reference evidence="1 2" key="1">
    <citation type="submission" date="2013-11" db="EMBL/GenBank/DDBJ databases">
        <title>Genome sequencing of Stegodyphus mimosarum.</title>
        <authorList>
            <person name="Bechsgaard J."/>
        </authorList>
    </citation>
    <scope>NUCLEOTIDE SEQUENCE [LARGE SCALE GENOMIC DNA]</scope>
</reference>
<organism evidence="1 2">
    <name type="scientific">Stegodyphus mimosarum</name>
    <name type="common">African social velvet spider</name>
    <dbReference type="NCBI Taxonomy" id="407821"/>
    <lineage>
        <taxon>Eukaryota</taxon>
        <taxon>Metazoa</taxon>
        <taxon>Ecdysozoa</taxon>
        <taxon>Arthropoda</taxon>
        <taxon>Chelicerata</taxon>
        <taxon>Arachnida</taxon>
        <taxon>Araneae</taxon>
        <taxon>Araneomorphae</taxon>
        <taxon>Entelegynae</taxon>
        <taxon>Eresoidea</taxon>
        <taxon>Eresidae</taxon>
        <taxon>Stegodyphus</taxon>
    </lineage>
</organism>
<feature type="non-terminal residue" evidence="1">
    <location>
        <position position="383"/>
    </location>
</feature>
<dbReference type="Proteomes" id="UP000054359">
    <property type="component" value="Unassembled WGS sequence"/>
</dbReference>
<dbReference type="InterPro" id="IPR018247">
    <property type="entry name" value="EF_Hand_1_Ca_BS"/>
</dbReference>
<gene>
    <name evidence="1" type="ORF">X975_19635</name>
</gene>
<proteinExistence type="predicted"/>
<dbReference type="PROSITE" id="PS00018">
    <property type="entry name" value="EF_HAND_1"/>
    <property type="match status" value="1"/>
</dbReference>
<evidence type="ECO:0000313" key="1">
    <source>
        <dbReference type="EMBL" id="KFM65650.1"/>
    </source>
</evidence>
<evidence type="ECO:0000313" key="2">
    <source>
        <dbReference type="Proteomes" id="UP000054359"/>
    </source>
</evidence>
<name>A0A087TKL1_STEMI</name>
<dbReference type="EMBL" id="KK115655">
    <property type="protein sequence ID" value="KFM65650.1"/>
    <property type="molecule type" value="Genomic_DNA"/>
</dbReference>
<sequence>MELKKESENKTVPVVKNVVELEGKINLEDEHKNTLCELSKRDGEEECCHTDVKIVHQERTHSHSKKYFIDAINQEIPAKISEVQEINPKELQYDVPRRVDKFCMISSTTAAVKSVENSAGTESSSRTISSDIKDIEKSVETSVSDGSVSMTISSSASAIAKSLASSTAAESVSASTAAVLKSAVSFVANECISKTMSSSTTAFAKSSGTSVGSESISRIVSSGTKTMAKSIETSIASGSVCTTMSSGTAVVAKSLDTSVASESISRIMPLRETTVANSVVTSVTGDTVDRVMSSRTKTVAKSVQTYAASKSVSRTINASHGILIQDIPLGSQMDALSSDVQMETSQLRPTERTSDSIACLEADFPSDQNASNFVSKNELSKLS</sequence>